<feature type="region of interest" description="Disordered" evidence="2">
    <location>
        <begin position="1183"/>
        <end position="1229"/>
    </location>
</feature>
<feature type="non-terminal residue" evidence="5">
    <location>
        <position position="2161"/>
    </location>
</feature>
<feature type="coiled-coil region" evidence="1">
    <location>
        <begin position="821"/>
        <end position="855"/>
    </location>
</feature>
<evidence type="ECO:0000313" key="5">
    <source>
        <dbReference type="EMBL" id="CAE7183486.1"/>
    </source>
</evidence>
<gene>
    <name evidence="5" type="ORF">SNEC2469_LOCUS786</name>
</gene>
<keyword evidence="3" id="KW-1133">Transmembrane helix</keyword>
<feature type="non-terminal residue" evidence="5">
    <location>
        <position position="1"/>
    </location>
</feature>
<reference evidence="5" key="1">
    <citation type="submission" date="2021-02" db="EMBL/GenBank/DDBJ databases">
        <authorList>
            <person name="Dougan E. K."/>
            <person name="Rhodes N."/>
            <person name="Thang M."/>
            <person name="Chan C."/>
        </authorList>
    </citation>
    <scope>NUCLEOTIDE SEQUENCE</scope>
</reference>
<keyword evidence="4" id="KW-0732">Signal</keyword>
<evidence type="ECO:0000256" key="3">
    <source>
        <dbReference type="SAM" id="Phobius"/>
    </source>
</evidence>
<comment type="caution">
    <text evidence="5">The sequence shown here is derived from an EMBL/GenBank/DDBJ whole genome shotgun (WGS) entry which is preliminary data.</text>
</comment>
<feature type="transmembrane region" description="Helical" evidence="3">
    <location>
        <begin position="367"/>
        <end position="389"/>
    </location>
</feature>
<protein>
    <submittedName>
        <fullName evidence="5">Uncharacterized protein</fullName>
    </submittedName>
</protein>
<name>A0A812IYW1_9DINO</name>
<evidence type="ECO:0000256" key="4">
    <source>
        <dbReference type="SAM" id="SignalP"/>
    </source>
</evidence>
<feature type="region of interest" description="Disordered" evidence="2">
    <location>
        <begin position="1414"/>
        <end position="1511"/>
    </location>
</feature>
<evidence type="ECO:0000256" key="2">
    <source>
        <dbReference type="SAM" id="MobiDB-lite"/>
    </source>
</evidence>
<organism evidence="5 6">
    <name type="scientific">Symbiodinium necroappetens</name>
    <dbReference type="NCBI Taxonomy" id="1628268"/>
    <lineage>
        <taxon>Eukaryota</taxon>
        <taxon>Sar</taxon>
        <taxon>Alveolata</taxon>
        <taxon>Dinophyceae</taxon>
        <taxon>Suessiales</taxon>
        <taxon>Symbiodiniaceae</taxon>
        <taxon>Symbiodinium</taxon>
    </lineage>
</organism>
<sequence length="2161" mass="238197">MCVVWQLLLWCLCQAVRDPLPRLSFVEQKEDGNGQCPSATPSDLDLRSLVLQPDFTFLKSRELFLSKTASCDQPMHGVKLLKVKKSAAARRAQLAQRFRVKQVKTMLQQAAQNKLSTQTVRDALLKVPGEEEDVPAVELHMFPEDPRNVSSQWRVLLVPTTRGAFDTWYLCRPAPSSSQCVAKLPFEQLPFHLSSLAGGWYSALDRHRSSPTWLLLAMEVVLACGSAVLLTLILSAGYAMLRTDRDGGEESKASEFAAEDWYHDSGEQVDPEPLDAGSDFAEVTKTMLGKPAEKLWGRLEEPAGWLLLAKEGDCWPRAVKVETKPQAIFAAHPDLLPPLPMLIRSSLVMLSVHVTAQWILVEYFTGIYSFPALMCLVFSTVPTHVLVMLERYRTYVLGIQYEEVLQTQRHLLRLRRTSTKVVLGFVVLQATMIGTILVKFMSASSKRVMSELGFLLGLALHAKALYDTSSVRQKWREPQLASKEVYTASLETMPSTSTKPTSLSSQRLKKLTIVWRLTTAVAVIAVMLVARVTLDVLQLRGELVDYSFTRGKLTYPAGSHAFHNTLLLDQNADSFTVYLQLGDFTKGVWIELTHPLLLDQEKEREPLFMSSSGKQQVSLPSGPLYSRLVLRAVGDYTDTAYVIHILRVGKAISLNLSATFSEARYPELAGVVFREERRLQYQLKHRLWHVPDIDLSQKASLLVTMTSLVLAPMISPFQECQAPKRQPEVDSMWRWPRPSWYPFFLRASEPVNAGKGKRRGQGCRSKEEEASRTKAALPEIGKEPSIDFRLLGSRMNPGQLELGQAQTGRPWARTRLGPTEAQDLRELLLQQSEHLQMLNQRLSAKETELQMFRSADPLRQVSINTPVPEVNRAFADWAFILKSYLACINPQYVGLLERAEHNRSPMPNRALSLSDQQLSTKLYYILVMLTRGRPLDVLYNAGIGEGVDGYRLLWQDFEAELAAFERSLRQFESESGKQIDEEFLLGVIINGLTDQSLRDHVIRHASRLTTYSQVKAELLDIARTNRVIQQLPQPMDIGALPSRGGRRPTAAAPEYEPEPVLATPTLMAGTVSAPAVPEATAALPEILVDTGAGSHLFQKGFDPAAVPGKSLNKQLVAVTGEALHTNERKKSELGLEVMSVGEAAEKGLWTVIGVYWLPVTKGKDAKGAEPSVVAATRAAKKSVPASVFREEADGEAAPEQQEGEAEGEPAQGSGGGGLDRALPALSDEPPPEVAKLSLDYCFFGRALEAKKDPTAVEELKQPKDEQEGGDHVRRREIIKALAEAAAKSWGKEAALQTAAKGSHQSNGAVERAILENAKQVRTVLSAFEMRFGIKVQVETPYERLRGREYRGEVVEPFEVVHYKLEAPGKMESGDAEAVTGDRKASAGTKRSWIGCTPGRRGVYITLERQIEHGATPGGAASRSMLSAGGAAGVTREAPAPVAKRAKTKRPETAEAVTRGTWEELPEGAQSSSSGLRRPAAEDTASNAEAKPHKKTEATGQKREAETPQRSLEEAIAEDVTLQELIGGLPLHEVGPIAGYPETGKLHAAWDERTGEPLPLDKVRKARGRELEKMEEHQVKRDITWEEARAKGLKIVRTRWVDGWKALPDDVKGVRSRCVAQEVNTHQRDDVFSGTPPLEAHRMVVSAAATAKKGRTSRRRLIARYDVSVAFFHATATGKIAVVPPKDLDQGTLWYLLKAINGTREASKQWAKRILIVMTKGEAQDLDKLDEVMVANFETKAPLRLFVFFTLGSGQLQVTDIKMLDAPNSLAIGNSFCSGGIRLHHEGQPWEAYDIPDLLRYACRAHEASMRCALKRSQDELMDFLEVLQVAQSLSLITQMVGLAIPDAISDTAYCMLGRSKLRPNSLTKVRLYFSCLPLVTPVTHEAMEGPALQAKVPRHVAIASGYTPCGNCGGQQNKCIAEQVVNVGDTTFCIYQYSAEQAIYPDLGDAGVAGKNSSLLQWLQDTVFSGKWVRLTPGSTFTAESPGNHSLSTLFRLTGALQTLQDDNRAIQIAATQDMTNSEGLVVPVMVVSGAPPPILGMESESDERFLLPSFSPEVRTDYAVCGGFGAVDDVAVHVSDSRFGVVHQDVQEPGSCGVVTRREYRSVGKEDSGCKPWCELYLPRAGRYDVAVAHSPSACFQFALNLHNVSALRNALVMII</sequence>
<keyword evidence="3" id="KW-0472">Membrane</keyword>
<feature type="transmembrane region" description="Helical" evidence="3">
    <location>
        <begin position="213"/>
        <end position="241"/>
    </location>
</feature>
<dbReference type="OrthoDB" id="476120at2759"/>
<evidence type="ECO:0000256" key="1">
    <source>
        <dbReference type="SAM" id="Coils"/>
    </source>
</evidence>
<evidence type="ECO:0000313" key="6">
    <source>
        <dbReference type="Proteomes" id="UP000601435"/>
    </source>
</evidence>
<dbReference type="Proteomes" id="UP000601435">
    <property type="component" value="Unassembled WGS sequence"/>
</dbReference>
<feature type="chain" id="PRO_5032743430" evidence="4">
    <location>
        <begin position="16"/>
        <end position="2161"/>
    </location>
</feature>
<feature type="region of interest" description="Disordered" evidence="2">
    <location>
        <begin position="1035"/>
        <end position="1054"/>
    </location>
</feature>
<keyword evidence="3" id="KW-0812">Transmembrane</keyword>
<feature type="transmembrane region" description="Helical" evidence="3">
    <location>
        <begin position="421"/>
        <end position="442"/>
    </location>
</feature>
<feature type="transmembrane region" description="Helical" evidence="3">
    <location>
        <begin position="513"/>
        <end position="534"/>
    </location>
</feature>
<feature type="compositionally biased region" description="Acidic residues" evidence="2">
    <location>
        <begin position="1192"/>
        <end position="1207"/>
    </location>
</feature>
<dbReference type="EMBL" id="CAJNJA010005120">
    <property type="protein sequence ID" value="CAE7183486.1"/>
    <property type="molecule type" value="Genomic_DNA"/>
</dbReference>
<keyword evidence="6" id="KW-1185">Reference proteome</keyword>
<feature type="compositionally biased region" description="Basic and acidic residues" evidence="2">
    <location>
        <begin position="1494"/>
        <end position="1511"/>
    </location>
</feature>
<proteinExistence type="predicted"/>
<feature type="region of interest" description="Disordered" evidence="2">
    <location>
        <begin position="753"/>
        <end position="775"/>
    </location>
</feature>
<feature type="signal peptide" evidence="4">
    <location>
        <begin position="1"/>
        <end position="15"/>
    </location>
</feature>
<accession>A0A812IYW1</accession>
<keyword evidence="1" id="KW-0175">Coiled coil</keyword>